<comment type="caution">
    <text evidence="1">The sequence shown here is derived from an EMBL/GenBank/DDBJ whole genome shotgun (WGS) entry which is preliminary data.</text>
</comment>
<name>M0AH12_NATA1</name>
<dbReference type="AlphaFoldDB" id="M0AH12"/>
<dbReference type="Proteomes" id="UP000011554">
    <property type="component" value="Unassembled WGS sequence"/>
</dbReference>
<reference evidence="1 2" key="1">
    <citation type="journal article" date="2014" name="PLoS Genet.">
        <title>Phylogenetically driven sequencing of extremely halophilic archaea reveals strategies for static and dynamic osmo-response.</title>
        <authorList>
            <person name="Becker E.A."/>
            <person name="Seitzer P.M."/>
            <person name="Tritt A."/>
            <person name="Larsen D."/>
            <person name="Krusor M."/>
            <person name="Yao A.I."/>
            <person name="Wu D."/>
            <person name="Madern D."/>
            <person name="Eisen J.A."/>
            <person name="Darling A.E."/>
            <person name="Facciotti M.T."/>
        </authorList>
    </citation>
    <scope>NUCLEOTIDE SEQUENCE [LARGE SCALE GENOMIC DNA]</scope>
    <source>
        <strain evidence="1 2">DSM 12278</strain>
    </source>
</reference>
<sequence length="105" mass="11624">MRFVLHDIDTGLLKAVEKFAVRPLHACDLAGSAADLNPDVVSDHVVRGPTGGVEQFHDIEILTVPFEDHLRNVHLGVTTHRPSYRGFSARDSSRDHPGIYRPCPC</sequence>
<evidence type="ECO:0000313" key="1">
    <source>
        <dbReference type="EMBL" id="ELY97187.1"/>
    </source>
</evidence>
<organism evidence="1 2">
    <name type="scientific">Natrialba asiatica (strain ATCC 700177 / DSM 12278 / JCM 9576 / FERM P-10747 / NBRC 102637 / 172P1)</name>
    <dbReference type="NCBI Taxonomy" id="29540"/>
    <lineage>
        <taxon>Archaea</taxon>
        <taxon>Methanobacteriati</taxon>
        <taxon>Methanobacteriota</taxon>
        <taxon>Stenosarchaea group</taxon>
        <taxon>Halobacteria</taxon>
        <taxon>Halobacteriales</taxon>
        <taxon>Natrialbaceae</taxon>
        <taxon>Natrialba</taxon>
    </lineage>
</organism>
<accession>M0AH12</accession>
<dbReference type="EMBL" id="AOIO01000048">
    <property type="protein sequence ID" value="ELY97187.1"/>
    <property type="molecule type" value="Genomic_DNA"/>
</dbReference>
<keyword evidence="2" id="KW-1185">Reference proteome</keyword>
<evidence type="ECO:0000313" key="2">
    <source>
        <dbReference type="Proteomes" id="UP000011554"/>
    </source>
</evidence>
<protein>
    <submittedName>
        <fullName evidence="1">Uncharacterized protein</fullName>
    </submittedName>
</protein>
<proteinExistence type="predicted"/>
<gene>
    <name evidence="1" type="ORF">C481_20741</name>
</gene>